<dbReference type="CDD" id="cd05466">
    <property type="entry name" value="PBP2_LTTR_substrate"/>
    <property type="match status" value="1"/>
</dbReference>
<dbReference type="RefSeq" id="WP_142525210.1">
    <property type="nucleotide sequence ID" value="NZ_CABFUZ020000122.1"/>
</dbReference>
<dbReference type="GO" id="GO:0003700">
    <property type="term" value="F:DNA-binding transcription factor activity"/>
    <property type="evidence" value="ECO:0007669"/>
    <property type="project" value="InterPro"/>
</dbReference>
<dbReference type="OrthoDB" id="9803735at2"/>
<evidence type="ECO:0000256" key="3">
    <source>
        <dbReference type="ARBA" id="ARBA00023125"/>
    </source>
</evidence>
<keyword evidence="4" id="KW-0804">Transcription</keyword>
<dbReference type="AlphaFoldDB" id="A0A5E6MEI9"/>
<evidence type="ECO:0000313" key="8">
    <source>
        <dbReference type="Proteomes" id="UP000381693"/>
    </source>
</evidence>
<dbReference type="EMBL" id="CABFUZ020000122">
    <property type="protein sequence ID" value="VVM06671.1"/>
    <property type="molecule type" value="Genomic_DNA"/>
</dbReference>
<proteinExistence type="inferred from homology"/>
<dbReference type="Pfam" id="PF00126">
    <property type="entry name" value="HTH_1"/>
    <property type="match status" value="1"/>
</dbReference>
<dbReference type="Gene3D" id="1.10.10.10">
    <property type="entry name" value="Winged helix-like DNA-binding domain superfamily/Winged helix DNA-binding domain"/>
    <property type="match status" value="1"/>
</dbReference>
<sequence length="328" mass="36643">MEFFQLRYFLAVAEAQSFTRAAERCHVSQPSLSQQIQKLEEELEQKLFHRLGRKVLLTQAGETLFRHAWEAVNQLEAARREIATSAGPFRGKIIVGAIPTIAPYLLPETIRSFRQRHPDVEILLKEELTEHILTSILAGETELGVLALPVDDPRFIVEKLAVEPLFFAFPSTHPLARGKQSVRSQDLANEPLILLDEMHCLGKQLADFCRRHGLSSRVNCRSAQLYTIERLIATGQGISLLPAMAFLQDRKPSLSFLKPADELPTRTIAAVRHGRRTPGAATRLFLEELRLRIRTLLGDHFLSPETAIPLGNGQSDAPAPQKSPSACV</sequence>
<dbReference type="InterPro" id="IPR005119">
    <property type="entry name" value="LysR_subst-bd"/>
</dbReference>
<name>A0A5E6MEI9_9BACT</name>
<evidence type="ECO:0000256" key="2">
    <source>
        <dbReference type="ARBA" id="ARBA00023015"/>
    </source>
</evidence>
<dbReference type="GO" id="GO:0003677">
    <property type="term" value="F:DNA binding"/>
    <property type="evidence" value="ECO:0007669"/>
    <property type="project" value="UniProtKB-KW"/>
</dbReference>
<keyword evidence="8" id="KW-1185">Reference proteome</keyword>
<dbReference type="Proteomes" id="UP000381693">
    <property type="component" value="Unassembled WGS sequence"/>
</dbReference>
<dbReference type="Pfam" id="PF03466">
    <property type="entry name" value="LysR_substrate"/>
    <property type="match status" value="1"/>
</dbReference>
<dbReference type="PROSITE" id="PS50931">
    <property type="entry name" value="HTH_LYSR"/>
    <property type="match status" value="1"/>
</dbReference>
<dbReference type="Gene3D" id="3.40.190.10">
    <property type="entry name" value="Periplasmic binding protein-like II"/>
    <property type="match status" value="2"/>
</dbReference>
<protein>
    <submittedName>
        <fullName evidence="7">Hydrogen peroxide-inducible genes activator</fullName>
    </submittedName>
</protein>
<dbReference type="InterPro" id="IPR036390">
    <property type="entry name" value="WH_DNA-bd_sf"/>
</dbReference>
<dbReference type="GO" id="GO:0032993">
    <property type="term" value="C:protein-DNA complex"/>
    <property type="evidence" value="ECO:0007669"/>
    <property type="project" value="TreeGrafter"/>
</dbReference>
<accession>A0A5E6MEI9</accession>
<dbReference type="PANTHER" id="PTHR30346">
    <property type="entry name" value="TRANSCRIPTIONAL DUAL REGULATOR HCAR-RELATED"/>
    <property type="match status" value="1"/>
</dbReference>
<feature type="domain" description="HTH lysR-type" evidence="6">
    <location>
        <begin position="1"/>
        <end position="58"/>
    </location>
</feature>
<evidence type="ECO:0000313" key="7">
    <source>
        <dbReference type="EMBL" id="VVM06671.1"/>
    </source>
</evidence>
<keyword evidence="3" id="KW-0238">DNA-binding</keyword>
<evidence type="ECO:0000259" key="6">
    <source>
        <dbReference type="PROSITE" id="PS50931"/>
    </source>
</evidence>
<evidence type="ECO:0000256" key="1">
    <source>
        <dbReference type="ARBA" id="ARBA00009437"/>
    </source>
</evidence>
<dbReference type="SUPFAM" id="SSF53850">
    <property type="entry name" value="Periplasmic binding protein-like II"/>
    <property type="match status" value="1"/>
</dbReference>
<comment type="similarity">
    <text evidence="1">Belongs to the LysR transcriptional regulatory family.</text>
</comment>
<dbReference type="PRINTS" id="PR00039">
    <property type="entry name" value="HTHLYSR"/>
</dbReference>
<gene>
    <name evidence="7" type="primary">oxyR</name>
    <name evidence="7" type="ORF">MAMC_01180</name>
</gene>
<dbReference type="SUPFAM" id="SSF46785">
    <property type="entry name" value="Winged helix' DNA-binding domain"/>
    <property type="match status" value="1"/>
</dbReference>
<evidence type="ECO:0000256" key="4">
    <source>
        <dbReference type="ARBA" id="ARBA00023163"/>
    </source>
</evidence>
<evidence type="ECO:0000256" key="5">
    <source>
        <dbReference type="SAM" id="MobiDB-lite"/>
    </source>
</evidence>
<dbReference type="InterPro" id="IPR036388">
    <property type="entry name" value="WH-like_DNA-bd_sf"/>
</dbReference>
<reference evidence="7" key="1">
    <citation type="submission" date="2019-09" db="EMBL/GenBank/DDBJ databases">
        <authorList>
            <person name="Cremers G."/>
        </authorList>
    </citation>
    <scope>NUCLEOTIDE SEQUENCE [LARGE SCALE GENOMIC DNA]</scope>
    <source>
        <strain evidence="7">3B</strain>
    </source>
</reference>
<dbReference type="FunFam" id="1.10.10.10:FF:000001">
    <property type="entry name" value="LysR family transcriptional regulator"/>
    <property type="match status" value="1"/>
</dbReference>
<organism evidence="7 8">
    <name type="scientific">Methylacidimicrobium cyclopophantes</name>
    <dbReference type="NCBI Taxonomy" id="1041766"/>
    <lineage>
        <taxon>Bacteria</taxon>
        <taxon>Pseudomonadati</taxon>
        <taxon>Verrucomicrobiota</taxon>
        <taxon>Methylacidimicrobium</taxon>
    </lineage>
</organism>
<dbReference type="PANTHER" id="PTHR30346:SF0">
    <property type="entry name" value="HCA OPERON TRANSCRIPTIONAL ACTIVATOR HCAR"/>
    <property type="match status" value="1"/>
</dbReference>
<feature type="region of interest" description="Disordered" evidence="5">
    <location>
        <begin position="308"/>
        <end position="328"/>
    </location>
</feature>
<comment type="caution">
    <text evidence="7">The sequence shown here is derived from an EMBL/GenBank/DDBJ whole genome shotgun (WGS) entry which is preliminary data.</text>
</comment>
<dbReference type="InterPro" id="IPR000847">
    <property type="entry name" value="LysR_HTH_N"/>
</dbReference>
<keyword evidence="2" id="KW-0805">Transcription regulation</keyword>